<gene>
    <name evidence="6" type="primary">nadK</name>
    <name evidence="7" type="ORF">C8D93_101651</name>
</gene>
<keyword evidence="1 6" id="KW-0808">Transferase</keyword>
<evidence type="ECO:0000313" key="7">
    <source>
        <dbReference type="EMBL" id="PXV71596.1"/>
    </source>
</evidence>
<dbReference type="Proteomes" id="UP000248330">
    <property type="component" value="Unassembled WGS sequence"/>
</dbReference>
<keyword evidence="4 6" id="KW-0520">NAD</keyword>
<evidence type="ECO:0000256" key="4">
    <source>
        <dbReference type="ARBA" id="ARBA00023027"/>
    </source>
</evidence>
<dbReference type="GO" id="GO:0003951">
    <property type="term" value="F:NAD+ kinase activity"/>
    <property type="evidence" value="ECO:0007669"/>
    <property type="project" value="UniProtKB-UniRule"/>
</dbReference>
<dbReference type="AlphaFoldDB" id="A0A318EQ41"/>
<comment type="subcellular location">
    <subcellularLocation>
        <location evidence="6">Cytoplasm</location>
    </subcellularLocation>
</comment>
<feature type="active site" description="Proton acceptor" evidence="6">
    <location>
        <position position="73"/>
    </location>
</feature>
<protein>
    <recommendedName>
        <fullName evidence="6">NAD kinase</fullName>
        <ecNumber evidence="6">2.7.1.23</ecNumber>
    </recommendedName>
    <alternativeName>
        <fullName evidence="6">ATP-dependent NAD kinase</fullName>
    </alternativeName>
</protein>
<keyword evidence="2 6" id="KW-0418">Kinase</keyword>
<comment type="cofactor">
    <cofactor evidence="6">
        <name>a divalent metal cation</name>
        <dbReference type="ChEBI" id="CHEBI:60240"/>
    </cofactor>
</comment>
<dbReference type="SUPFAM" id="SSF111331">
    <property type="entry name" value="NAD kinase/diacylglycerol kinase-like"/>
    <property type="match status" value="1"/>
</dbReference>
<dbReference type="NCBIfam" id="NF002306">
    <property type="entry name" value="PRK01231.1"/>
    <property type="match status" value="1"/>
</dbReference>
<dbReference type="Gene3D" id="2.60.200.30">
    <property type="entry name" value="Probable inorganic polyphosphate/atp-NAD kinase, domain 2"/>
    <property type="match status" value="1"/>
</dbReference>
<reference evidence="7 8" key="1">
    <citation type="submission" date="2018-04" db="EMBL/GenBank/DDBJ databases">
        <title>Genomic Encyclopedia of Type Strains, Phase IV (KMG-IV): sequencing the most valuable type-strain genomes for metagenomic binning, comparative biology and taxonomic classification.</title>
        <authorList>
            <person name="Goeker M."/>
        </authorList>
    </citation>
    <scope>NUCLEOTIDE SEQUENCE [LARGE SCALE GENOMIC DNA]</scope>
    <source>
        <strain evidence="7 8">DSM 104150</strain>
    </source>
</reference>
<dbReference type="OrthoDB" id="9774737at2"/>
<comment type="caution">
    <text evidence="6">Lacks conserved residue(s) required for the propagation of feature annotation.</text>
</comment>
<feature type="binding site" evidence="6">
    <location>
        <position position="248"/>
    </location>
    <ligand>
        <name>NAD(+)</name>
        <dbReference type="ChEBI" id="CHEBI:57540"/>
    </ligand>
</feature>
<dbReference type="EMBL" id="QICN01000001">
    <property type="protein sequence ID" value="PXV71596.1"/>
    <property type="molecule type" value="Genomic_DNA"/>
</dbReference>
<evidence type="ECO:0000256" key="6">
    <source>
        <dbReference type="HAMAP-Rule" id="MF_00361"/>
    </source>
</evidence>
<comment type="function">
    <text evidence="6">Involved in the regulation of the intracellular balance of NAD and NADP, and is a key enzyme in the biosynthesis of NADP. Catalyzes specifically the phosphorylation on 2'-hydroxyl of the adenosine moiety of NAD to yield NADP.</text>
</comment>
<comment type="caution">
    <text evidence="7">The sequence shown here is derived from an EMBL/GenBank/DDBJ whole genome shotgun (WGS) entry which is preliminary data.</text>
</comment>
<proteinExistence type="inferred from homology"/>
<feature type="binding site" evidence="6">
    <location>
        <begin position="73"/>
        <end position="74"/>
    </location>
    <ligand>
        <name>NAD(+)</name>
        <dbReference type="ChEBI" id="CHEBI:57540"/>
    </ligand>
</feature>
<comment type="similarity">
    <text evidence="6">Belongs to the NAD kinase family.</text>
</comment>
<dbReference type="InterPro" id="IPR016064">
    <property type="entry name" value="NAD/diacylglycerol_kinase_sf"/>
</dbReference>
<evidence type="ECO:0000313" key="8">
    <source>
        <dbReference type="Proteomes" id="UP000248330"/>
    </source>
</evidence>
<dbReference type="GO" id="GO:0005524">
    <property type="term" value="F:ATP binding"/>
    <property type="evidence" value="ECO:0007669"/>
    <property type="project" value="UniProtKB-KW"/>
</dbReference>
<name>A0A318EQ41_9GAMM</name>
<keyword evidence="3 6" id="KW-0521">NADP</keyword>
<dbReference type="GO" id="GO:0006741">
    <property type="term" value="P:NADP+ biosynthetic process"/>
    <property type="evidence" value="ECO:0007669"/>
    <property type="project" value="UniProtKB-UniRule"/>
</dbReference>
<comment type="catalytic activity">
    <reaction evidence="5 6">
        <text>NAD(+) + ATP = ADP + NADP(+) + H(+)</text>
        <dbReference type="Rhea" id="RHEA:18629"/>
        <dbReference type="ChEBI" id="CHEBI:15378"/>
        <dbReference type="ChEBI" id="CHEBI:30616"/>
        <dbReference type="ChEBI" id="CHEBI:57540"/>
        <dbReference type="ChEBI" id="CHEBI:58349"/>
        <dbReference type="ChEBI" id="CHEBI:456216"/>
        <dbReference type="EC" id="2.7.1.23"/>
    </reaction>
</comment>
<keyword evidence="6" id="KW-0067">ATP-binding</keyword>
<feature type="binding site" evidence="6">
    <location>
        <begin position="147"/>
        <end position="148"/>
    </location>
    <ligand>
        <name>NAD(+)</name>
        <dbReference type="ChEBI" id="CHEBI:57540"/>
    </ligand>
</feature>
<accession>A0A318EQ41</accession>
<evidence type="ECO:0000256" key="2">
    <source>
        <dbReference type="ARBA" id="ARBA00022777"/>
    </source>
</evidence>
<dbReference type="InterPro" id="IPR017438">
    <property type="entry name" value="ATP-NAD_kinase_N"/>
</dbReference>
<dbReference type="HAMAP" id="MF_00361">
    <property type="entry name" value="NAD_kinase"/>
    <property type="match status" value="1"/>
</dbReference>
<dbReference type="EC" id="2.7.1.23" evidence="6"/>
<organism evidence="7 8">
    <name type="scientific">Sinimarinibacterium flocculans</name>
    <dbReference type="NCBI Taxonomy" id="985250"/>
    <lineage>
        <taxon>Bacteria</taxon>
        <taxon>Pseudomonadati</taxon>
        <taxon>Pseudomonadota</taxon>
        <taxon>Gammaproteobacteria</taxon>
        <taxon>Nevskiales</taxon>
        <taxon>Nevskiaceae</taxon>
        <taxon>Sinimarinibacterium</taxon>
    </lineage>
</organism>
<dbReference type="RefSeq" id="WP_110263700.1">
    <property type="nucleotide sequence ID" value="NZ_CAKZQT010000007.1"/>
</dbReference>
<evidence type="ECO:0000256" key="1">
    <source>
        <dbReference type="ARBA" id="ARBA00022679"/>
    </source>
</evidence>
<keyword evidence="8" id="KW-1185">Reference proteome</keyword>
<dbReference type="GO" id="GO:0046872">
    <property type="term" value="F:metal ion binding"/>
    <property type="evidence" value="ECO:0007669"/>
    <property type="project" value="UniProtKB-UniRule"/>
</dbReference>
<feature type="binding site" evidence="6">
    <location>
        <position position="158"/>
    </location>
    <ligand>
        <name>NAD(+)</name>
        <dbReference type="ChEBI" id="CHEBI:57540"/>
    </ligand>
</feature>
<feature type="binding site" evidence="6">
    <location>
        <position position="175"/>
    </location>
    <ligand>
        <name>NAD(+)</name>
        <dbReference type="ChEBI" id="CHEBI:57540"/>
    </ligand>
</feature>
<keyword evidence="6" id="KW-0963">Cytoplasm</keyword>
<dbReference type="Pfam" id="PF20143">
    <property type="entry name" value="NAD_kinase_C"/>
    <property type="match status" value="1"/>
</dbReference>
<dbReference type="GO" id="GO:0005737">
    <property type="term" value="C:cytoplasm"/>
    <property type="evidence" value="ECO:0007669"/>
    <property type="project" value="UniProtKB-SubCell"/>
</dbReference>
<evidence type="ECO:0000256" key="5">
    <source>
        <dbReference type="ARBA" id="ARBA00047925"/>
    </source>
</evidence>
<dbReference type="Pfam" id="PF01513">
    <property type="entry name" value="NAD_kinase"/>
    <property type="match status" value="1"/>
</dbReference>
<feature type="binding site" evidence="6">
    <location>
        <begin position="188"/>
        <end position="193"/>
    </location>
    <ligand>
        <name>NAD(+)</name>
        <dbReference type="ChEBI" id="CHEBI:57540"/>
    </ligand>
</feature>
<dbReference type="Gene3D" id="3.40.50.10330">
    <property type="entry name" value="Probable inorganic polyphosphate/atp-NAD kinase, domain 1"/>
    <property type="match status" value="1"/>
</dbReference>
<dbReference type="InterPro" id="IPR002504">
    <property type="entry name" value="NADK"/>
</dbReference>
<evidence type="ECO:0000256" key="3">
    <source>
        <dbReference type="ARBA" id="ARBA00022857"/>
    </source>
</evidence>
<sequence>MSEFRTVGLIGRRGDTRVAPTLLRLCEILHAHGRRVVVETEAPGLEACGAHVERSARETMAGRCDLVIVVGGDGTLLSAARAGSTWGVPILGVNQGRLGFMVDVAPREIDDMLTALFAGEYLREERLLLQARIRGAEREAGPFLAINDVVIRNQAAIRMLEFETWLDDEFISQHRADGFIVSSPTGSTAYALSGGGPVLHPSLEAMALVPICPHTLSDRPIVVGARQTVRIVLRGPAATLAMCTCDGQNSTPLRSGEALEVGAADSRLRLIHPKNYSYFNILRNKLHWGRGPQLNPEAS</sequence>
<dbReference type="GO" id="GO:0051287">
    <property type="term" value="F:NAD binding"/>
    <property type="evidence" value="ECO:0007669"/>
    <property type="project" value="UniProtKB-ARBA"/>
</dbReference>
<feature type="binding site" evidence="6">
    <location>
        <position position="177"/>
    </location>
    <ligand>
        <name>NAD(+)</name>
        <dbReference type="ChEBI" id="CHEBI:57540"/>
    </ligand>
</feature>
<dbReference type="GO" id="GO:0019674">
    <property type="term" value="P:NAD+ metabolic process"/>
    <property type="evidence" value="ECO:0007669"/>
    <property type="project" value="InterPro"/>
</dbReference>
<dbReference type="PANTHER" id="PTHR20275:SF0">
    <property type="entry name" value="NAD KINASE"/>
    <property type="match status" value="1"/>
</dbReference>
<dbReference type="InterPro" id="IPR017437">
    <property type="entry name" value="ATP-NAD_kinase_PpnK-typ_C"/>
</dbReference>
<dbReference type="PANTHER" id="PTHR20275">
    <property type="entry name" value="NAD KINASE"/>
    <property type="match status" value="1"/>
</dbReference>
<keyword evidence="6" id="KW-0547">Nucleotide-binding</keyword>